<dbReference type="GO" id="GO:0006357">
    <property type="term" value="P:regulation of transcription by RNA polymerase II"/>
    <property type="evidence" value="ECO:0007669"/>
    <property type="project" value="TreeGrafter"/>
</dbReference>
<evidence type="ECO:0000256" key="3">
    <source>
        <dbReference type="ARBA" id="ARBA00023242"/>
    </source>
</evidence>
<reference evidence="7" key="1">
    <citation type="submission" date="2012-07" db="EMBL/GenBank/DDBJ databases">
        <title>Genome of the Chinese tree shrew, a rising model animal genetically related to primates.</title>
        <authorList>
            <person name="Zhang G."/>
            <person name="Fan Y."/>
            <person name="Yao Y."/>
            <person name="Huang Z."/>
        </authorList>
    </citation>
    <scope>NUCLEOTIDE SEQUENCE [LARGE SCALE GENOMIC DNA]</scope>
</reference>
<protein>
    <submittedName>
        <fullName evidence="6">TOX high mobility group box family member 2</fullName>
    </submittedName>
</protein>
<dbReference type="GO" id="GO:0005634">
    <property type="term" value="C:nucleus"/>
    <property type="evidence" value="ECO:0007669"/>
    <property type="project" value="UniProtKB-SubCell"/>
</dbReference>
<dbReference type="GO" id="GO:0031490">
    <property type="term" value="F:chromatin DNA binding"/>
    <property type="evidence" value="ECO:0007669"/>
    <property type="project" value="TreeGrafter"/>
</dbReference>
<comment type="subcellular location">
    <subcellularLocation>
        <location evidence="1">Nucleus</location>
    </subcellularLocation>
</comment>
<feature type="chain" id="PRO_5003999853" evidence="5">
    <location>
        <begin position="31"/>
        <end position="262"/>
    </location>
</feature>
<name>L9KVD9_TUPCH</name>
<dbReference type="AlphaFoldDB" id="L9KVD9"/>
<dbReference type="PANTHER" id="PTHR45781:SF5">
    <property type="entry name" value="TOX HIGH MOBILITY GROUP BOX FAMILY MEMBER 2"/>
    <property type="match status" value="1"/>
</dbReference>
<sequence>MASGTRSGGTIHPPGLFPLLLLELRGSGQGETYNGQSESNEDYEIPPITPPNLPEPSLLHLGDHEASYHSLCHGLAPNGLLPAYSYQAMDLPAIMMSNMLAQDSHLLSGQLPTGEMAFYRNIMMYECEVEHKRLWAWALMQMLWREDNPEPVIRKKPGLLKLQKASSWRGFLGNSAPEAEQKQKAGAPGGSIDPGQGGPGPVLDSKNPPTNEAHVWRSWEHGMLREATKPHQQIGHALRHASTRVALTTPNWDRVFLYLPAE</sequence>
<gene>
    <name evidence="6" type="ORF">TREES_T100011867</name>
</gene>
<accession>L9KVD9</accession>
<dbReference type="EMBL" id="KB320638">
    <property type="protein sequence ID" value="ELW66781.1"/>
    <property type="molecule type" value="Genomic_DNA"/>
</dbReference>
<dbReference type="PANTHER" id="PTHR45781">
    <property type="entry name" value="AGAP000281-PA"/>
    <property type="match status" value="1"/>
</dbReference>
<keyword evidence="2" id="KW-0238">DNA-binding</keyword>
<evidence type="ECO:0000256" key="5">
    <source>
        <dbReference type="SAM" id="SignalP"/>
    </source>
</evidence>
<evidence type="ECO:0000256" key="2">
    <source>
        <dbReference type="ARBA" id="ARBA00023125"/>
    </source>
</evidence>
<feature type="signal peptide" evidence="5">
    <location>
        <begin position="1"/>
        <end position="30"/>
    </location>
</feature>
<evidence type="ECO:0000256" key="4">
    <source>
        <dbReference type="SAM" id="MobiDB-lite"/>
    </source>
</evidence>
<evidence type="ECO:0000256" key="1">
    <source>
        <dbReference type="ARBA" id="ARBA00004123"/>
    </source>
</evidence>
<keyword evidence="7" id="KW-1185">Reference proteome</keyword>
<evidence type="ECO:0000313" key="7">
    <source>
        <dbReference type="Proteomes" id="UP000011518"/>
    </source>
</evidence>
<dbReference type="Proteomes" id="UP000011518">
    <property type="component" value="Unassembled WGS sequence"/>
</dbReference>
<dbReference type="InterPro" id="IPR051365">
    <property type="entry name" value="TOX_HMG-box_domain"/>
</dbReference>
<proteinExistence type="predicted"/>
<reference evidence="7" key="2">
    <citation type="journal article" date="2013" name="Nat. Commun.">
        <title>Genome of the Chinese tree shrew.</title>
        <authorList>
            <person name="Fan Y."/>
            <person name="Huang Z.Y."/>
            <person name="Cao C.C."/>
            <person name="Chen C.S."/>
            <person name="Chen Y.X."/>
            <person name="Fan D.D."/>
            <person name="He J."/>
            <person name="Hou H.L."/>
            <person name="Hu L."/>
            <person name="Hu X.T."/>
            <person name="Jiang X.T."/>
            <person name="Lai R."/>
            <person name="Lang Y.S."/>
            <person name="Liang B."/>
            <person name="Liao S.G."/>
            <person name="Mu D."/>
            <person name="Ma Y.Y."/>
            <person name="Niu Y.Y."/>
            <person name="Sun X.Q."/>
            <person name="Xia J.Q."/>
            <person name="Xiao J."/>
            <person name="Xiong Z.Q."/>
            <person name="Xu L."/>
            <person name="Yang L."/>
            <person name="Zhang Y."/>
            <person name="Zhao W."/>
            <person name="Zhao X.D."/>
            <person name="Zheng Y.T."/>
            <person name="Zhou J.M."/>
            <person name="Zhu Y.B."/>
            <person name="Zhang G.J."/>
            <person name="Wang J."/>
            <person name="Yao Y.G."/>
        </authorList>
    </citation>
    <scope>NUCLEOTIDE SEQUENCE [LARGE SCALE GENOMIC DNA]</scope>
</reference>
<evidence type="ECO:0000313" key="6">
    <source>
        <dbReference type="EMBL" id="ELW66781.1"/>
    </source>
</evidence>
<keyword evidence="3" id="KW-0539">Nucleus</keyword>
<keyword evidence="5" id="KW-0732">Signal</keyword>
<feature type="region of interest" description="Disordered" evidence="4">
    <location>
        <begin position="177"/>
        <end position="212"/>
    </location>
</feature>
<dbReference type="InParanoid" id="L9KVD9"/>
<organism evidence="6 7">
    <name type="scientific">Tupaia chinensis</name>
    <name type="common">Chinese tree shrew</name>
    <name type="synonym">Tupaia belangeri chinensis</name>
    <dbReference type="NCBI Taxonomy" id="246437"/>
    <lineage>
        <taxon>Eukaryota</taxon>
        <taxon>Metazoa</taxon>
        <taxon>Chordata</taxon>
        <taxon>Craniata</taxon>
        <taxon>Vertebrata</taxon>
        <taxon>Euteleostomi</taxon>
        <taxon>Mammalia</taxon>
        <taxon>Eutheria</taxon>
        <taxon>Euarchontoglires</taxon>
        <taxon>Scandentia</taxon>
        <taxon>Tupaiidae</taxon>
        <taxon>Tupaia</taxon>
    </lineage>
</organism>